<name>A0A918XHP3_9GAMM</name>
<feature type="domain" description="AB hydrolase-1" evidence="2">
    <location>
        <begin position="14"/>
        <end position="240"/>
    </location>
</feature>
<protein>
    <submittedName>
        <fullName evidence="3">Acyl-CoA esterase</fullName>
    </submittedName>
</protein>
<dbReference type="PRINTS" id="PR00111">
    <property type="entry name" value="ABHYDROLASE"/>
</dbReference>
<evidence type="ECO:0000259" key="2">
    <source>
        <dbReference type="Pfam" id="PF00561"/>
    </source>
</evidence>
<evidence type="ECO:0000313" key="4">
    <source>
        <dbReference type="Proteomes" id="UP000644693"/>
    </source>
</evidence>
<accession>A0A918XHP3</accession>
<proteinExistence type="predicted"/>
<evidence type="ECO:0000256" key="1">
    <source>
        <dbReference type="ARBA" id="ARBA00022801"/>
    </source>
</evidence>
<dbReference type="SUPFAM" id="SSF53474">
    <property type="entry name" value="alpha/beta-Hydrolases"/>
    <property type="match status" value="1"/>
</dbReference>
<dbReference type="PANTHER" id="PTHR46118">
    <property type="entry name" value="PROTEIN ABHD11"/>
    <property type="match status" value="1"/>
</dbReference>
<evidence type="ECO:0000313" key="3">
    <source>
        <dbReference type="EMBL" id="GHD31149.1"/>
    </source>
</evidence>
<organism evidence="3 4">
    <name type="scientific">Parahalioglobus pacificus</name>
    <dbReference type="NCBI Taxonomy" id="930806"/>
    <lineage>
        <taxon>Bacteria</taxon>
        <taxon>Pseudomonadati</taxon>
        <taxon>Pseudomonadota</taxon>
        <taxon>Gammaproteobacteria</taxon>
        <taxon>Cellvibrionales</taxon>
        <taxon>Halieaceae</taxon>
        <taxon>Parahalioglobus</taxon>
    </lineage>
</organism>
<dbReference type="InterPro" id="IPR000639">
    <property type="entry name" value="Epox_hydrolase-like"/>
</dbReference>
<dbReference type="Pfam" id="PF00561">
    <property type="entry name" value="Abhydrolase_1"/>
    <property type="match status" value="1"/>
</dbReference>
<sequence>MHLHHVSDGEGPDVVVLHGLFGAGGNLGALSRHLASHYRVHSLDLPDHGRSDWTDEPSIPSYAAAVWAWVEQQGLSSVRLVGHSLGGKVAMQLALGHPQQVNGLVVADIAPVAYPPSHQGVFAGLRAVAQAAPESRAAARVLMAPHIEESMVIQFLLLSLARGDDGLYRWRFNATGLERDYASLLQPPTGPVAPVPALFIAGELSDYKVAQYSDAISGLFPNSAITTMAGCGHWLHAQEPALFNDHVSRFLAQLRA</sequence>
<keyword evidence="4" id="KW-1185">Reference proteome</keyword>
<dbReference type="RefSeq" id="WP_189476607.1">
    <property type="nucleotide sequence ID" value="NZ_BMYM01000001.1"/>
</dbReference>
<dbReference type="AlphaFoldDB" id="A0A918XHP3"/>
<dbReference type="InterPro" id="IPR029058">
    <property type="entry name" value="AB_hydrolase_fold"/>
</dbReference>
<reference evidence="3" key="2">
    <citation type="submission" date="2020-09" db="EMBL/GenBank/DDBJ databases">
        <authorList>
            <person name="Sun Q."/>
            <person name="Kim S."/>
        </authorList>
    </citation>
    <scope>NUCLEOTIDE SEQUENCE</scope>
    <source>
        <strain evidence="3">KCTC 23430</strain>
    </source>
</reference>
<dbReference type="PRINTS" id="PR00412">
    <property type="entry name" value="EPOXHYDRLASE"/>
</dbReference>
<dbReference type="GO" id="GO:0016787">
    <property type="term" value="F:hydrolase activity"/>
    <property type="evidence" value="ECO:0007669"/>
    <property type="project" value="UniProtKB-KW"/>
</dbReference>
<dbReference type="InterPro" id="IPR000073">
    <property type="entry name" value="AB_hydrolase_1"/>
</dbReference>
<dbReference type="Gene3D" id="3.40.50.1820">
    <property type="entry name" value="alpha/beta hydrolase"/>
    <property type="match status" value="1"/>
</dbReference>
<gene>
    <name evidence="3" type="ORF">GCM10007053_13910</name>
</gene>
<dbReference type="PANTHER" id="PTHR46118:SF4">
    <property type="entry name" value="PROTEIN ABHD11"/>
    <property type="match status" value="1"/>
</dbReference>
<reference evidence="3" key="1">
    <citation type="journal article" date="2014" name="Int. J. Syst. Evol. Microbiol.">
        <title>Complete genome sequence of Corynebacterium casei LMG S-19264T (=DSM 44701T), isolated from a smear-ripened cheese.</title>
        <authorList>
            <consortium name="US DOE Joint Genome Institute (JGI-PGF)"/>
            <person name="Walter F."/>
            <person name="Albersmeier A."/>
            <person name="Kalinowski J."/>
            <person name="Ruckert C."/>
        </authorList>
    </citation>
    <scope>NUCLEOTIDE SEQUENCE</scope>
    <source>
        <strain evidence="3">KCTC 23430</strain>
    </source>
</reference>
<dbReference type="Proteomes" id="UP000644693">
    <property type="component" value="Unassembled WGS sequence"/>
</dbReference>
<comment type="caution">
    <text evidence="3">The sequence shown here is derived from an EMBL/GenBank/DDBJ whole genome shotgun (WGS) entry which is preliminary data.</text>
</comment>
<dbReference type="EMBL" id="BMYM01000001">
    <property type="protein sequence ID" value="GHD31149.1"/>
    <property type="molecule type" value="Genomic_DNA"/>
</dbReference>
<keyword evidence="1" id="KW-0378">Hydrolase</keyword>